<dbReference type="OrthoDB" id="5120211at2"/>
<sequence>MGEDSIWRTWQPYVVGAVLVVSGLWWYTTQSSLVALDDGEYACHAVFVNATKQYEMLTDEEGRSLSPIAATVAGGAITALSGPTPFPSQQLARLTVRSQGKSHFHVTDDPAAHSYNAVACDRVS</sequence>
<gene>
    <name evidence="2" type="ORF">AFL01nite_27200</name>
</gene>
<keyword evidence="1" id="KW-1133">Transmembrane helix</keyword>
<name>A0A512HY63_9ACTN</name>
<keyword evidence="1" id="KW-0812">Transmembrane</keyword>
<feature type="transmembrane region" description="Helical" evidence="1">
    <location>
        <begin position="12"/>
        <end position="28"/>
    </location>
</feature>
<evidence type="ECO:0000313" key="2">
    <source>
        <dbReference type="EMBL" id="GEO90393.1"/>
    </source>
</evidence>
<protein>
    <submittedName>
        <fullName evidence="2">Uncharacterized protein</fullName>
    </submittedName>
</protein>
<organism evidence="2 3">
    <name type="scientific">Aeromicrobium flavum</name>
    <dbReference type="NCBI Taxonomy" id="416568"/>
    <lineage>
        <taxon>Bacteria</taxon>
        <taxon>Bacillati</taxon>
        <taxon>Actinomycetota</taxon>
        <taxon>Actinomycetes</taxon>
        <taxon>Propionibacteriales</taxon>
        <taxon>Nocardioidaceae</taxon>
        <taxon>Aeromicrobium</taxon>
    </lineage>
</organism>
<reference evidence="2 3" key="1">
    <citation type="submission" date="2019-07" db="EMBL/GenBank/DDBJ databases">
        <title>Whole genome shotgun sequence of Aeromicrobium flavum NBRC 107625.</title>
        <authorList>
            <person name="Hosoyama A."/>
            <person name="Uohara A."/>
            <person name="Ohji S."/>
            <person name="Ichikawa N."/>
        </authorList>
    </citation>
    <scope>NUCLEOTIDE SEQUENCE [LARGE SCALE GENOMIC DNA]</scope>
    <source>
        <strain evidence="2 3">NBRC 107625</strain>
    </source>
</reference>
<comment type="caution">
    <text evidence="2">The sequence shown here is derived from an EMBL/GenBank/DDBJ whole genome shotgun (WGS) entry which is preliminary data.</text>
</comment>
<keyword evidence="1" id="KW-0472">Membrane</keyword>
<dbReference type="Proteomes" id="UP000321769">
    <property type="component" value="Unassembled WGS sequence"/>
</dbReference>
<proteinExistence type="predicted"/>
<dbReference type="AlphaFoldDB" id="A0A512HY63"/>
<accession>A0A512HY63</accession>
<dbReference type="EMBL" id="BJZQ01000018">
    <property type="protein sequence ID" value="GEO90393.1"/>
    <property type="molecule type" value="Genomic_DNA"/>
</dbReference>
<evidence type="ECO:0000256" key="1">
    <source>
        <dbReference type="SAM" id="Phobius"/>
    </source>
</evidence>
<keyword evidence="3" id="KW-1185">Reference proteome</keyword>
<dbReference type="RefSeq" id="WP_146828298.1">
    <property type="nucleotide sequence ID" value="NZ_BAAAYQ010000001.1"/>
</dbReference>
<evidence type="ECO:0000313" key="3">
    <source>
        <dbReference type="Proteomes" id="UP000321769"/>
    </source>
</evidence>